<proteinExistence type="predicted"/>
<evidence type="ECO:0000313" key="1">
    <source>
        <dbReference type="EMBL" id="KAF3449444.1"/>
    </source>
</evidence>
<sequence>MSLNCLTCSQVQRTNSDQACDRKHGKDRNCKKICCVQVDRSWSGNLAPPPYEHIFVKNASMLVAKKKVVKAGHRRLYSTGAVTFEGTAEPRLVRSSGMRRDWSFEDLRPGRDEKKGRIQIIMSKKMLDHGVWSGDCPFEDKDNLF</sequence>
<dbReference type="Proteomes" id="UP000796880">
    <property type="component" value="Unassembled WGS sequence"/>
</dbReference>
<dbReference type="PANTHER" id="PTHR36019">
    <property type="entry name" value="PLANT/PROTEIN"/>
    <property type="match status" value="1"/>
</dbReference>
<dbReference type="EMBL" id="VOIH02000004">
    <property type="protein sequence ID" value="KAF3449444.1"/>
    <property type="molecule type" value="Genomic_DNA"/>
</dbReference>
<gene>
    <name evidence="1" type="ORF">FNV43_RR10172</name>
</gene>
<dbReference type="AlphaFoldDB" id="A0A8K0HCN1"/>
<protein>
    <submittedName>
        <fullName evidence="1">Uncharacterized protein</fullName>
    </submittedName>
</protein>
<comment type="caution">
    <text evidence="1">The sequence shown here is derived from an EMBL/GenBank/DDBJ whole genome shotgun (WGS) entry which is preliminary data.</text>
</comment>
<reference evidence="1" key="1">
    <citation type="submission" date="2020-03" db="EMBL/GenBank/DDBJ databases">
        <title>A high-quality chromosome-level genome assembly of a woody plant with both climbing and erect habits, Rhamnella rubrinervis.</title>
        <authorList>
            <person name="Lu Z."/>
            <person name="Yang Y."/>
            <person name="Zhu X."/>
            <person name="Sun Y."/>
        </authorList>
    </citation>
    <scope>NUCLEOTIDE SEQUENCE</scope>
    <source>
        <strain evidence="1">BYM</strain>
        <tissue evidence="1">Leaf</tissue>
    </source>
</reference>
<dbReference type="PANTHER" id="PTHR36019:SF3">
    <property type="entry name" value="PLANT_PROTEIN"/>
    <property type="match status" value="1"/>
</dbReference>
<organism evidence="1 2">
    <name type="scientific">Rhamnella rubrinervis</name>
    <dbReference type="NCBI Taxonomy" id="2594499"/>
    <lineage>
        <taxon>Eukaryota</taxon>
        <taxon>Viridiplantae</taxon>
        <taxon>Streptophyta</taxon>
        <taxon>Embryophyta</taxon>
        <taxon>Tracheophyta</taxon>
        <taxon>Spermatophyta</taxon>
        <taxon>Magnoliopsida</taxon>
        <taxon>eudicotyledons</taxon>
        <taxon>Gunneridae</taxon>
        <taxon>Pentapetalae</taxon>
        <taxon>rosids</taxon>
        <taxon>fabids</taxon>
        <taxon>Rosales</taxon>
        <taxon>Rhamnaceae</taxon>
        <taxon>rhamnoid group</taxon>
        <taxon>Rhamneae</taxon>
        <taxon>Rhamnella</taxon>
    </lineage>
</organism>
<keyword evidence="2" id="KW-1185">Reference proteome</keyword>
<name>A0A8K0HCN1_9ROSA</name>
<evidence type="ECO:0000313" key="2">
    <source>
        <dbReference type="Proteomes" id="UP000796880"/>
    </source>
</evidence>
<dbReference type="OrthoDB" id="1847777at2759"/>
<accession>A0A8K0HCN1</accession>